<reference evidence="2" key="1">
    <citation type="submission" date="2024-04" db="EMBL/GenBank/DDBJ databases">
        <title>Salinicola lusitanus LLJ914,a marine bacterium isolated from the Okinawa Trough.</title>
        <authorList>
            <person name="Li J."/>
        </authorList>
    </citation>
    <scope>NUCLEOTIDE SEQUENCE [LARGE SCALE GENOMIC DNA]</scope>
</reference>
<dbReference type="AlphaFoldDB" id="A0AAW0N6Y8"/>
<protein>
    <submittedName>
        <fullName evidence="1">Uncharacterized protein</fullName>
    </submittedName>
</protein>
<sequence length="244" mass="27751">MNQAEEMVMVQKTKIPVHVEVASDKASCVQLDPKWWLKKPWPDERPTSTPACKPLGRWQMKSKFVTVGGSCSAVQEPGASITKEVWAKQTLRTTSIRNEDAPQGQAVATVQVQAEKFISKNPLASPVTQKEDQVDVVQLKVLDDDPPRPKDPRPDDRSFGLDFCYERNMRLKGPKLTVVEDTLAYLSTRKMEQVVRRQSQVLNDDLIWPKDPWPEDGRVCRLKNEKDYFTSQQETNQLEVASSL</sequence>
<comment type="caution">
    <text evidence="1">The sequence shown here is derived from an EMBL/GenBank/DDBJ whole genome shotgun (WGS) entry which is preliminary data.</text>
</comment>
<dbReference type="EMBL" id="JBBPFD010000018">
    <property type="protein sequence ID" value="KAK7889907.1"/>
    <property type="molecule type" value="Genomic_DNA"/>
</dbReference>
<proteinExistence type="predicted"/>
<evidence type="ECO:0000313" key="2">
    <source>
        <dbReference type="Proteomes" id="UP001460270"/>
    </source>
</evidence>
<accession>A0AAW0N6Y8</accession>
<dbReference type="Proteomes" id="UP001460270">
    <property type="component" value="Unassembled WGS sequence"/>
</dbReference>
<organism evidence="1 2">
    <name type="scientific">Mugilogobius chulae</name>
    <name type="common">yellowstripe goby</name>
    <dbReference type="NCBI Taxonomy" id="88201"/>
    <lineage>
        <taxon>Eukaryota</taxon>
        <taxon>Metazoa</taxon>
        <taxon>Chordata</taxon>
        <taxon>Craniata</taxon>
        <taxon>Vertebrata</taxon>
        <taxon>Euteleostomi</taxon>
        <taxon>Actinopterygii</taxon>
        <taxon>Neopterygii</taxon>
        <taxon>Teleostei</taxon>
        <taxon>Neoteleostei</taxon>
        <taxon>Acanthomorphata</taxon>
        <taxon>Gobiaria</taxon>
        <taxon>Gobiiformes</taxon>
        <taxon>Gobioidei</taxon>
        <taxon>Gobiidae</taxon>
        <taxon>Gobionellinae</taxon>
        <taxon>Mugilogobius</taxon>
    </lineage>
</organism>
<keyword evidence="2" id="KW-1185">Reference proteome</keyword>
<evidence type="ECO:0000313" key="1">
    <source>
        <dbReference type="EMBL" id="KAK7889907.1"/>
    </source>
</evidence>
<name>A0AAW0N6Y8_9GOBI</name>
<gene>
    <name evidence="1" type="ORF">WMY93_025467</name>
</gene>